<name>A0A1A0VPF9_9MYCO</name>
<feature type="chain" id="PRO_5008300205" description="Beta-xylosidase" evidence="2">
    <location>
        <begin position="34"/>
        <end position="178"/>
    </location>
</feature>
<comment type="caution">
    <text evidence="3">The sequence shown here is derived from an EMBL/GenBank/DDBJ whole genome shotgun (WGS) entry which is preliminary data.</text>
</comment>
<evidence type="ECO:0000256" key="2">
    <source>
        <dbReference type="SAM" id="SignalP"/>
    </source>
</evidence>
<dbReference type="EMBL" id="LZSX01000041">
    <property type="protein sequence ID" value="OBB85140.1"/>
    <property type="molecule type" value="Genomic_DNA"/>
</dbReference>
<protein>
    <recommendedName>
        <fullName evidence="5">Beta-xylosidase</fullName>
    </recommendedName>
</protein>
<dbReference type="Proteomes" id="UP000091914">
    <property type="component" value="Unassembled WGS sequence"/>
</dbReference>
<reference evidence="3 4" key="1">
    <citation type="submission" date="2016-06" db="EMBL/GenBank/DDBJ databases">
        <authorList>
            <person name="Kjaerup R.B."/>
            <person name="Dalgaard T.S."/>
            <person name="Juul-Madsen H.R."/>
        </authorList>
    </citation>
    <scope>NUCLEOTIDE SEQUENCE [LARGE SCALE GENOMIC DNA]</scope>
    <source>
        <strain evidence="3 4">852002-51834_SCH5396731</strain>
    </source>
</reference>
<evidence type="ECO:0000313" key="4">
    <source>
        <dbReference type="Proteomes" id="UP000091914"/>
    </source>
</evidence>
<proteinExistence type="predicted"/>
<feature type="signal peptide" evidence="2">
    <location>
        <begin position="1"/>
        <end position="33"/>
    </location>
</feature>
<organism evidence="3 4">
    <name type="scientific">Mycobacterium colombiense</name>
    <dbReference type="NCBI Taxonomy" id="339268"/>
    <lineage>
        <taxon>Bacteria</taxon>
        <taxon>Bacillati</taxon>
        <taxon>Actinomycetota</taxon>
        <taxon>Actinomycetes</taxon>
        <taxon>Mycobacteriales</taxon>
        <taxon>Mycobacteriaceae</taxon>
        <taxon>Mycobacterium</taxon>
        <taxon>Mycobacterium avium complex (MAC)</taxon>
    </lineage>
</organism>
<keyword evidence="2" id="KW-0732">Signal</keyword>
<evidence type="ECO:0000256" key="1">
    <source>
        <dbReference type="SAM" id="MobiDB-lite"/>
    </source>
</evidence>
<gene>
    <name evidence="3" type="ORF">A5760_08855</name>
</gene>
<dbReference type="RefSeq" id="WP_064880427.1">
    <property type="nucleotide sequence ID" value="NZ_LZSX01000041.1"/>
</dbReference>
<dbReference type="AlphaFoldDB" id="A0A1A0VPF9"/>
<evidence type="ECO:0008006" key="5">
    <source>
        <dbReference type="Google" id="ProtNLM"/>
    </source>
</evidence>
<accession>A0A1A0VPF9</accession>
<feature type="region of interest" description="Disordered" evidence="1">
    <location>
        <begin position="149"/>
        <end position="178"/>
    </location>
</feature>
<evidence type="ECO:0000313" key="3">
    <source>
        <dbReference type="EMBL" id="OBB85140.1"/>
    </source>
</evidence>
<sequence>MALMAIVDRFNIKVVAGAGLCGAAIALSPHAAAAPLITGGHACIEGQSGEVAPAAGGPGAAAGTVAAGAPAAGGMCAAPMTDMSGVPMAVPGPLPIGAPLPIVPPLPLAPPVPLVPPVPVVPAGAPLIALGGPLAGAPLEAAAPIIDMSGVKDAPTGPAPTGGPVDGKPVRPGPSGAS</sequence>